<feature type="compositionally biased region" description="Polar residues" evidence="12">
    <location>
        <begin position="812"/>
        <end position="828"/>
    </location>
</feature>
<feature type="compositionally biased region" description="Pro residues" evidence="12">
    <location>
        <begin position="788"/>
        <end position="800"/>
    </location>
</feature>
<name>A0A6H5I806_9HYME</name>
<feature type="compositionally biased region" description="Pro residues" evidence="12">
    <location>
        <begin position="533"/>
        <end position="569"/>
    </location>
</feature>
<dbReference type="GO" id="GO:0005829">
    <property type="term" value="C:cytosol"/>
    <property type="evidence" value="ECO:0007669"/>
    <property type="project" value="TreeGrafter"/>
</dbReference>
<comment type="pathway">
    <text evidence="3">Cofactor biosynthesis; coenzyme A biosynthesis; CoA from (R)-pantothenate: step 1/5.</text>
</comment>
<proteinExistence type="inferred from homology"/>
<evidence type="ECO:0000256" key="4">
    <source>
        <dbReference type="ARBA" id="ARBA00012102"/>
    </source>
</evidence>
<keyword evidence="5" id="KW-0963">Cytoplasm</keyword>
<feature type="compositionally biased region" description="Polar residues" evidence="12">
    <location>
        <begin position="444"/>
        <end position="454"/>
    </location>
</feature>
<keyword evidence="14" id="KW-1185">Reference proteome</keyword>
<keyword evidence="10" id="KW-0173">Coenzyme A biosynthesis</keyword>
<dbReference type="Pfam" id="PF03630">
    <property type="entry name" value="Fumble"/>
    <property type="match status" value="1"/>
</dbReference>
<evidence type="ECO:0000256" key="1">
    <source>
        <dbReference type="ARBA" id="ARBA00001206"/>
    </source>
</evidence>
<dbReference type="PANTHER" id="PTHR12280:SF30">
    <property type="entry name" value="FUMBLE"/>
    <property type="match status" value="1"/>
</dbReference>
<dbReference type="PANTHER" id="PTHR12280">
    <property type="entry name" value="PANTOTHENATE KINASE"/>
    <property type="match status" value="1"/>
</dbReference>
<feature type="compositionally biased region" description="Low complexity" evidence="12">
    <location>
        <begin position="730"/>
        <end position="741"/>
    </location>
</feature>
<dbReference type="Proteomes" id="UP000479190">
    <property type="component" value="Unassembled WGS sequence"/>
</dbReference>
<evidence type="ECO:0000256" key="11">
    <source>
        <dbReference type="ARBA" id="ARBA00060870"/>
    </source>
</evidence>
<dbReference type="InterPro" id="IPR043129">
    <property type="entry name" value="ATPase_NBD"/>
</dbReference>
<evidence type="ECO:0000256" key="8">
    <source>
        <dbReference type="ARBA" id="ARBA00022777"/>
    </source>
</evidence>
<dbReference type="CDD" id="cd24122">
    <property type="entry name" value="ASKHA_NBD_PanK-II_Pank1-like"/>
    <property type="match status" value="1"/>
</dbReference>
<dbReference type="GO" id="GO:0004594">
    <property type="term" value="F:pantothenate kinase activity"/>
    <property type="evidence" value="ECO:0007669"/>
    <property type="project" value="UniProtKB-EC"/>
</dbReference>
<keyword evidence="9" id="KW-0067">ATP-binding</keyword>
<keyword evidence="6" id="KW-0808">Transferase</keyword>
<comment type="similarity">
    <text evidence="11">Belongs to the type II pantothenate kinase family.</text>
</comment>
<dbReference type="Gene3D" id="3.30.420.510">
    <property type="match status" value="1"/>
</dbReference>
<evidence type="ECO:0000256" key="9">
    <source>
        <dbReference type="ARBA" id="ARBA00022840"/>
    </source>
</evidence>
<feature type="compositionally biased region" description="Pro residues" evidence="12">
    <location>
        <begin position="405"/>
        <end position="418"/>
    </location>
</feature>
<organism evidence="13 14">
    <name type="scientific">Trichogramma brassicae</name>
    <dbReference type="NCBI Taxonomy" id="86971"/>
    <lineage>
        <taxon>Eukaryota</taxon>
        <taxon>Metazoa</taxon>
        <taxon>Ecdysozoa</taxon>
        <taxon>Arthropoda</taxon>
        <taxon>Hexapoda</taxon>
        <taxon>Insecta</taxon>
        <taxon>Pterygota</taxon>
        <taxon>Neoptera</taxon>
        <taxon>Endopterygota</taxon>
        <taxon>Hymenoptera</taxon>
        <taxon>Apocrita</taxon>
        <taxon>Proctotrupomorpha</taxon>
        <taxon>Chalcidoidea</taxon>
        <taxon>Trichogrammatidae</taxon>
        <taxon>Trichogramma</taxon>
    </lineage>
</organism>
<feature type="region of interest" description="Disordered" evidence="12">
    <location>
        <begin position="399"/>
        <end position="502"/>
    </location>
</feature>
<feature type="compositionally biased region" description="Polar residues" evidence="12">
    <location>
        <begin position="697"/>
        <end position="709"/>
    </location>
</feature>
<feature type="region of interest" description="Disordered" evidence="12">
    <location>
        <begin position="128"/>
        <end position="154"/>
    </location>
</feature>
<comment type="subcellular location">
    <subcellularLocation>
        <location evidence="2">Cytoplasm</location>
    </subcellularLocation>
</comment>
<dbReference type="GO" id="GO:0005524">
    <property type="term" value="F:ATP binding"/>
    <property type="evidence" value="ECO:0007669"/>
    <property type="project" value="UniProtKB-KW"/>
</dbReference>
<feature type="compositionally biased region" description="Pro residues" evidence="12">
    <location>
        <begin position="852"/>
        <end position="861"/>
    </location>
</feature>
<evidence type="ECO:0000256" key="3">
    <source>
        <dbReference type="ARBA" id="ARBA00005225"/>
    </source>
</evidence>
<comment type="catalytic activity">
    <reaction evidence="1">
        <text>(R)-pantothenate + ATP = (R)-4'-phosphopantothenate + ADP + H(+)</text>
        <dbReference type="Rhea" id="RHEA:16373"/>
        <dbReference type="ChEBI" id="CHEBI:10986"/>
        <dbReference type="ChEBI" id="CHEBI:15378"/>
        <dbReference type="ChEBI" id="CHEBI:29032"/>
        <dbReference type="ChEBI" id="CHEBI:30616"/>
        <dbReference type="ChEBI" id="CHEBI:456216"/>
        <dbReference type="EC" id="2.7.1.33"/>
    </reaction>
</comment>
<evidence type="ECO:0000313" key="13">
    <source>
        <dbReference type="EMBL" id="CAB0031108.1"/>
    </source>
</evidence>
<accession>A0A6H5I806</accession>
<reference evidence="13 14" key="1">
    <citation type="submission" date="2020-02" db="EMBL/GenBank/DDBJ databases">
        <authorList>
            <person name="Ferguson B K."/>
        </authorList>
    </citation>
    <scope>NUCLEOTIDE SEQUENCE [LARGE SCALE GENOMIC DNA]</scope>
</reference>
<evidence type="ECO:0000256" key="2">
    <source>
        <dbReference type="ARBA" id="ARBA00004496"/>
    </source>
</evidence>
<evidence type="ECO:0000256" key="6">
    <source>
        <dbReference type="ARBA" id="ARBA00022679"/>
    </source>
</evidence>
<dbReference type="EC" id="2.7.1.33" evidence="4"/>
<keyword evidence="8" id="KW-0418">Kinase</keyword>
<evidence type="ECO:0000256" key="7">
    <source>
        <dbReference type="ARBA" id="ARBA00022741"/>
    </source>
</evidence>
<feature type="compositionally biased region" description="Basic residues" evidence="12">
    <location>
        <begin position="867"/>
        <end position="893"/>
    </location>
</feature>
<evidence type="ECO:0000256" key="10">
    <source>
        <dbReference type="ARBA" id="ARBA00022993"/>
    </source>
</evidence>
<sequence length="1453" mass="160022">MVSKSAVSTKNFIARRAICEFDRLTNGSGRNHSCSEEVYATLVRKAELVPSEYYDRYPIAAKKGKKTTGARPSRIKGYARRAVGIARRHVHAITNCPSWKATLYASRARRSVSALRRLRRPLRVATTRARHTEPARGGTRHAAAHLPNTNGGYKPNEMFTTEFEINETPHSARTLLTKGYVQDEINSFSELTQHPRSSVVTIPATILTATVAAPVPGQLPSTGVHVSAPGPIPPPVSMAEPAQVQLIAQPPPGINQVQYQIHPGQPMSIQSMPPPPPPGSQNSAQPMTQMYVVSQPPPQTTFVSSCAPINGAVSYVYTQTRPTTPSQSIIETVNVNLQQPPPAGTINISQPAAPPSLLHLQFPPRFPTNQPPPPISQTYQIQYQPVQTSVAQAPTQFIIHGEHNGPPPTQSHEQPPPQHLGAPFEGQHPPQMHMHPPPPPSSQGYIVSTTQSLQDRGPPPQQPMPQSVTEMQHPPDGAVDSGMPPQPVPPPQMVPPPSVSQMPHSMSIITSVPPPSHPPPQAAPWLYQGQPMSQPPPQAQMPVPMPPPNVTHHNIPPPEMQQPPPPPMQYHPQQVHYQNNQMQSQVHFPPRPPPHFEPNAELTEHHKNQGVKRRFSEVDGGPDSMMHQLNRPPTQRHGTGEAEQQQQHQQQAQQQQQQHMMHGPPGGAGANHQAGERPGGKQQLLMPPSYAGDRRNISGQPFTDHNSGCEQPINGELEQQRNVGPPPPQSQQQQSPQQQQGPLPPNSRALGIPPGAQTPWQAHFARFPPNRPPPMPRDGESHHVPFHGAPPPQTNLPPPQLRLVPGSDDNRSQGQSILPTDHTPTSEYGSAGSHPYGKRSASAIALVQSICNPPPPPPSPPTYTQSRHPRGPQMHRFRLPHHHQQQQHHHHHQQTAQETAPKPKIIESTERDGEFSDIIMKNYDEVPIYKAVNYWKEDFDRNDDQVSRSVRFGQAREVYARARTVAAAVELPVLHGVEVDPESLLQPRRHRRDLLQFQAGAAQNIDYVLALHHHVVYDFHGHCTPATEDQVKNEKEHGLSCLSAALRQCLHLLLVTAAATADAVFDARLIAASTPRANDFLSALENNNMIVSAMPWFGMDIGGTLTKLVYFEPKYITKDEADAEVETLKNIRQYLTKNSAYGKTGHRDAHLQMDDVCIRGRRGTLHFIRFPTSEMGNFLALAKAKGMATLVTTVCATGGGAYKFEENFNQEVNLSLAKFDELDSLIRGMLYIDATNPHECYYWSEPTDESKCQKVPYDFSKPYPFLLVNIGSGVSILAVQGPNDYRRISGTSLGGGTFLGLCCLLTGCNSFEEAIELATSGDSTRVDKLVKDIYGGDYSRFGLPGDLVASSFGQMNSKDRRNTVSREDLARATLVTITNNIGSITRMCALNEKIERVVFVGNFLRVNPISMKLLASAMDYWSKGTLKALFLEHEGYFGAVGCLLQFTGNSNQR</sequence>
<evidence type="ECO:0000256" key="12">
    <source>
        <dbReference type="SAM" id="MobiDB-lite"/>
    </source>
</evidence>
<dbReference type="FunFam" id="3.30.420.40:FF:000025">
    <property type="entry name" value="pantothenate kinase 2, mitochondrial"/>
    <property type="match status" value="1"/>
</dbReference>
<dbReference type="GO" id="GO:0005634">
    <property type="term" value="C:nucleus"/>
    <property type="evidence" value="ECO:0007669"/>
    <property type="project" value="TreeGrafter"/>
</dbReference>
<dbReference type="EMBL" id="CADCXV010000635">
    <property type="protein sequence ID" value="CAB0031108.1"/>
    <property type="molecule type" value="Genomic_DNA"/>
</dbReference>
<evidence type="ECO:0000313" key="14">
    <source>
        <dbReference type="Proteomes" id="UP000479190"/>
    </source>
</evidence>
<gene>
    <name evidence="13" type="ORF">TBRA_LOCUS3088</name>
</gene>
<keyword evidence="7" id="KW-0547">Nucleotide-binding</keyword>
<dbReference type="FunFam" id="3.30.420.510:FF:000004">
    <property type="entry name" value="Fbl, isoform B"/>
    <property type="match status" value="1"/>
</dbReference>
<feature type="compositionally biased region" description="Pro residues" evidence="12">
    <location>
        <begin position="484"/>
        <end position="498"/>
    </location>
</feature>
<feature type="compositionally biased region" description="Low complexity" evidence="12">
    <location>
        <begin position="641"/>
        <end position="659"/>
    </location>
</feature>
<dbReference type="SUPFAM" id="SSF53067">
    <property type="entry name" value="Actin-like ATPase domain"/>
    <property type="match status" value="2"/>
</dbReference>
<dbReference type="NCBIfam" id="TIGR00555">
    <property type="entry name" value="panK_eukar"/>
    <property type="match status" value="1"/>
</dbReference>
<dbReference type="InterPro" id="IPR004567">
    <property type="entry name" value="Type_II_PanK"/>
</dbReference>
<feature type="region of interest" description="Disordered" evidence="12">
    <location>
        <begin position="531"/>
        <end position="902"/>
    </location>
</feature>
<dbReference type="OrthoDB" id="275583at2759"/>
<protein>
    <recommendedName>
        <fullName evidence="4">pantothenate kinase</fullName>
        <ecNumber evidence="4">2.7.1.33</ecNumber>
    </recommendedName>
</protein>
<dbReference type="GO" id="GO:0015937">
    <property type="term" value="P:coenzyme A biosynthetic process"/>
    <property type="evidence" value="ECO:0007669"/>
    <property type="project" value="UniProtKB-KW"/>
</dbReference>
<dbReference type="Gene3D" id="3.30.420.40">
    <property type="match status" value="1"/>
</dbReference>
<evidence type="ECO:0000256" key="5">
    <source>
        <dbReference type="ARBA" id="ARBA00022490"/>
    </source>
</evidence>